<dbReference type="Proteomes" id="UP000183255">
    <property type="component" value="Unassembled WGS sequence"/>
</dbReference>
<dbReference type="Pfam" id="PF00106">
    <property type="entry name" value="adh_short"/>
    <property type="match status" value="1"/>
</dbReference>
<evidence type="ECO:0000313" key="2">
    <source>
        <dbReference type="EMBL" id="SDI55782.1"/>
    </source>
</evidence>
<name>A0A1G8LJC3_9CLOT</name>
<dbReference type="PANTHER" id="PTHR43157">
    <property type="entry name" value="PHOSPHATIDYLINOSITOL-GLYCAN BIOSYNTHESIS CLASS F PROTEIN-RELATED"/>
    <property type="match status" value="1"/>
</dbReference>
<organism evidence="2 3">
    <name type="scientific">Proteiniclasticum ruminis</name>
    <dbReference type="NCBI Taxonomy" id="398199"/>
    <lineage>
        <taxon>Bacteria</taxon>
        <taxon>Bacillati</taxon>
        <taxon>Bacillota</taxon>
        <taxon>Clostridia</taxon>
        <taxon>Eubacteriales</taxon>
        <taxon>Clostridiaceae</taxon>
        <taxon>Proteiniclasticum</taxon>
    </lineage>
</organism>
<dbReference type="SUPFAM" id="SSF51735">
    <property type="entry name" value="NAD(P)-binding Rossmann-fold domains"/>
    <property type="match status" value="1"/>
</dbReference>
<accession>A0A1G8LJC3</accession>
<protein>
    <submittedName>
        <fullName evidence="2">NAD(P)-dependent dehydrogenase, short-chain alcohol dehydrogenase family</fullName>
    </submittedName>
</protein>
<proteinExistence type="predicted"/>
<dbReference type="Gene3D" id="3.40.50.720">
    <property type="entry name" value="NAD(P)-binding Rossmann-like Domain"/>
    <property type="match status" value="1"/>
</dbReference>
<dbReference type="GO" id="GO:0016491">
    <property type="term" value="F:oxidoreductase activity"/>
    <property type="evidence" value="ECO:0007669"/>
    <property type="project" value="UniProtKB-KW"/>
</dbReference>
<dbReference type="AlphaFoldDB" id="A0A1G8LJC3"/>
<dbReference type="InterPro" id="IPR002347">
    <property type="entry name" value="SDR_fam"/>
</dbReference>
<reference evidence="2 3" key="1">
    <citation type="submission" date="2016-10" db="EMBL/GenBank/DDBJ databases">
        <authorList>
            <person name="de Groot N.N."/>
        </authorList>
    </citation>
    <scope>NUCLEOTIDE SEQUENCE [LARGE SCALE GENOMIC DNA]</scope>
    <source>
        <strain evidence="2 3">CGMCC 1.5058</strain>
    </source>
</reference>
<evidence type="ECO:0000313" key="3">
    <source>
        <dbReference type="Proteomes" id="UP000183255"/>
    </source>
</evidence>
<evidence type="ECO:0000256" key="1">
    <source>
        <dbReference type="ARBA" id="ARBA00023002"/>
    </source>
</evidence>
<sequence length="294" mass="32674">MEKKIALVTGANSGMGMASARMLARKGYFVLMLVRSEKRGNEAFKMLNEEQPGCFHLILCDLSDLQSVRRAASFIGETYEKIDVMLNNAGVITTQRELSKEGLEMQFGVNHVGHFLLTLLLLERLHKGSRIVQVASGAHKWGDIYFEDLSLEKSFRPFKAYGQSKLANVLFAKELSKKLAPYSISVNSCHPGAVATDMGVNRETGFGKSITKLLKPFFRSPEEGAATAVCLATDPSVEGITGEYFYNGKPAKVSRKARDEELSKKLFQWTEDFTGVHFKEIEEKLKENHGHTGA</sequence>
<dbReference type="PANTHER" id="PTHR43157:SF31">
    <property type="entry name" value="PHOSPHATIDYLINOSITOL-GLYCAN BIOSYNTHESIS CLASS F PROTEIN"/>
    <property type="match status" value="1"/>
</dbReference>
<dbReference type="RefSeq" id="WP_074542625.1">
    <property type="nucleotide sequence ID" value="NZ_FNDZ01000003.1"/>
</dbReference>
<dbReference type="EMBL" id="FNDZ01000003">
    <property type="protein sequence ID" value="SDI55782.1"/>
    <property type="molecule type" value="Genomic_DNA"/>
</dbReference>
<gene>
    <name evidence="2" type="ORF">SAMN05421804_10397</name>
</gene>
<dbReference type="InterPro" id="IPR036291">
    <property type="entry name" value="NAD(P)-bd_dom_sf"/>
</dbReference>
<dbReference type="PRINTS" id="PR00081">
    <property type="entry name" value="GDHRDH"/>
</dbReference>
<dbReference type="CDD" id="cd05327">
    <property type="entry name" value="retinol-DH_like_SDR_c_like"/>
    <property type="match status" value="1"/>
</dbReference>
<keyword evidence="1" id="KW-0560">Oxidoreductase</keyword>